<dbReference type="InterPro" id="IPR008928">
    <property type="entry name" value="6-hairpin_glycosidase_sf"/>
</dbReference>
<keyword evidence="3" id="KW-0472">Membrane</keyword>
<feature type="transmembrane region" description="Helical" evidence="3">
    <location>
        <begin position="393"/>
        <end position="418"/>
    </location>
</feature>
<dbReference type="Gene3D" id="2.60.420.10">
    <property type="entry name" value="Maltose phosphorylase, domain 3"/>
    <property type="match status" value="1"/>
</dbReference>
<dbReference type="PANTHER" id="PTHR37469">
    <property type="entry name" value="CELLOBIONIC ACID PHOSPHORYLASE-RELATED"/>
    <property type="match status" value="1"/>
</dbReference>
<proteinExistence type="predicted"/>
<keyword evidence="3" id="KW-1133">Transmembrane helix</keyword>
<dbReference type="InterPro" id="IPR052047">
    <property type="entry name" value="GH94_Enzymes"/>
</dbReference>
<gene>
    <name evidence="7" type="ORF">ACFSW5_00210</name>
</gene>
<evidence type="ECO:0000256" key="2">
    <source>
        <dbReference type="ARBA" id="ARBA00022679"/>
    </source>
</evidence>
<dbReference type="Pfam" id="PF17167">
    <property type="entry name" value="Glyco_hydro_94"/>
    <property type="match status" value="1"/>
</dbReference>
<keyword evidence="7" id="KW-0378">Hydrolase</keyword>
<dbReference type="GO" id="GO:0016787">
    <property type="term" value="F:hydrolase activity"/>
    <property type="evidence" value="ECO:0007669"/>
    <property type="project" value="UniProtKB-KW"/>
</dbReference>
<protein>
    <submittedName>
        <fullName evidence="7">GH36-type glycosyl hydrolase domain-containing protein</fullName>
    </submittedName>
</protein>
<dbReference type="CDD" id="cd11756">
    <property type="entry name" value="GH94N_ChvB_NdvB_1_like"/>
    <property type="match status" value="1"/>
</dbReference>
<dbReference type="SMART" id="SM01068">
    <property type="entry name" value="CBM_X"/>
    <property type="match status" value="2"/>
</dbReference>
<feature type="transmembrane region" description="Helical" evidence="3">
    <location>
        <begin position="811"/>
        <end position="828"/>
    </location>
</feature>
<reference evidence="8" key="1">
    <citation type="journal article" date="2019" name="Int. J. Syst. Evol. Microbiol.">
        <title>The Global Catalogue of Microorganisms (GCM) 10K type strain sequencing project: providing services to taxonomists for standard genome sequencing and annotation.</title>
        <authorList>
            <consortium name="The Broad Institute Genomics Platform"/>
            <consortium name="The Broad Institute Genome Sequencing Center for Infectious Disease"/>
            <person name="Wu L."/>
            <person name="Ma J."/>
        </authorList>
    </citation>
    <scope>NUCLEOTIDE SEQUENCE [LARGE SCALE GENOMIC DNA]</scope>
    <source>
        <strain evidence="8">TISTR 1827</strain>
    </source>
</reference>
<dbReference type="Pfam" id="PF10091">
    <property type="entry name" value="Glycoamylase"/>
    <property type="match status" value="1"/>
</dbReference>
<evidence type="ECO:0000259" key="5">
    <source>
        <dbReference type="Pfam" id="PF10091"/>
    </source>
</evidence>
<dbReference type="Pfam" id="PF06165">
    <property type="entry name" value="GH94_b-supersand"/>
    <property type="match status" value="2"/>
</dbReference>
<dbReference type="InterPro" id="IPR019282">
    <property type="entry name" value="Glycoamylase-like_cons_dom"/>
</dbReference>
<dbReference type="InterPro" id="IPR037018">
    <property type="entry name" value="GH65_N"/>
</dbReference>
<dbReference type="Gene3D" id="1.50.10.10">
    <property type="match status" value="1"/>
</dbReference>
<evidence type="ECO:0000259" key="4">
    <source>
        <dbReference type="Pfam" id="PF06165"/>
    </source>
</evidence>
<dbReference type="RefSeq" id="WP_379268455.1">
    <property type="nucleotide sequence ID" value="NZ_JBHUGT010000026.1"/>
</dbReference>
<dbReference type="InterPro" id="IPR033432">
    <property type="entry name" value="GH94_catalytic"/>
</dbReference>
<dbReference type="EMBL" id="JBHUMY010000001">
    <property type="protein sequence ID" value="MFD2658684.1"/>
    <property type="molecule type" value="Genomic_DNA"/>
</dbReference>
<dbReference type="PANTHER" id="PTHR37469:SF2">
    <property type="entry name" value="CELLOBIONIC ACID PHOSPHORYLASE"/>
    <property type="match status" value="1"/>
</dbReference>
<evidence type="ECO:0000313" key="7">
    <source>
        <dbReference type="EMBL" id="MFD2658684.1"/>
    </source>
</evidence>
<dbReference type="Proteomes" id="UP001597493">
    <property type="component" value="Unassembled WGS sequence"/>
</dbReference>
<keyword evidence="8" id="KW-1185">Reference proteome</keyword>
<feature type="transmembrane region" description="Helical" evidence="3">
    <location>
        <begin position="430"/>
        <end position="455"/>
    </location>
</feature>
<evidence type="ECO:0000259" key="6">
    <source>
        <dbReference type="Pfam" id="PF17167"/>
    </source>
</evidence>
<feature type="domain" description="Glycosyl hydrolase 94 supersandwich" evidence="4">
    <location>
        <begin position="1435"/>
        <end position="1697"/>
    </location>
</feature>
<dbReference type="InterPro" id="IPR037820">
    <property type="entry name" value="GH94N_NdvB"/>
</dbReference>
<dbReference type="InterPro" id="IPR012341">
    <property type="entry name" value="6hp_glycosidase-like_sf"/>
</dbReference>
<dbReference type="SUPFAM" id="SSF48208">
    <property type="entry name" value="Six-hairpin glycosidases"/>
    <property type="match status" value="1"/>
</dbReference>
<feature type="domain" description="Glycosyl hydrolase 94 supersandwich" evidence="4">
    <location>
        <begin position="1990"/>
        <end position="2267"/>
    </location>
</feature>
<evidence type="ECO:0000313" key="8">
    <source>
        <dbReference type="Proteomes" id="UP001597493"/>
    </source>
</evidence>
<feature type="transmembrane region" description="Helical" evidence="3">
    <location>
        <begin position="950"/>
        <end position="969"/>
    </location>
</feature>
<dbReference type="Gene3D" id="1.50.10.140">
    <property type="match status" value="1"/>
</dbReference>
<organism evidence="7 8">
    <name type="scientific">Paenibacillus thailandensis</name>
    <dbReference type="NCBI Taxonomy" id="393250"/>
    <lineage>
        <taxon>Bacteria</taxon>
        <taxon>Bacillati</taxon>
        <taxon>Bacillota</taxon>
        <taxon>Bacilli</taxon>
        <taxon>Bacillales</taxon>
        <taxon>Paenibacillaceae</taxon>
        <taxon>Paenibacillus</taxon>
    </lineage>
</organism>
<keyword evidence="1" id="KW-0328">Glycosyltransferase</keyword>
<evidence type="ECO:0000256" key="3">
    <source>
        <dbReference type="SAM" id="Phobius"/>
    </source>
</evidence>
<accession>A0ABW5QQK4</accession>
<dbReference type="InterPro" id="IPR037824">
    <property type="entry name" value="GH94N_2_NdvB"/>
</dbReference>
<feature type="domain" description="Glycosyl hydrolase 94 catalytic" evidence="6">
    <location>
        <begin position="2282"/>
        <end position="2706"/>
    </location>
</feature>
<dbReference type="CDD" id="cd11753">
    <property type="entry name" value="GH94N_ChvB_NdvB_2_like"/>
    <property type="match status" value="1"/>
</dbReference>
<keyword evidence="2" id="KW-0808">Transferase</keyword>
<comment type="caution">
    <text evidence="7">The sequence shown here is derived from an EMBL/GenBank/DDBJ whole genome shotgun (WGS) entry which is preliminary data.</text>
</comment>
<dbReference type="SUPFAM" id="SSF74650">
    <property type="entry name" value="Galactose mutarotase-like"/>
    <property type="match status" value="2"/>
</dbReference>
<evidence type="ECO:0000256" key="1">
    <source>
        <dbReference type="ARBA" id="ARBA00022676"/>
    </source>
</evidence>
<dbReference type="Gene3D" id="2.70.98.40">
    <property type="entry name" value="Glycoside hydrolase, family 65, N-terminal domain"/>
    <property type="match status" value="2"/>
</dbReference>
<name>A0ABW5QQK4_9BACL</name>
<feature type="transmembrane region" description="Helical" evidence="3">
    <location>
        <begin position="864"/>
        <end position="883"/>
    </location>
</feature>
<dbReference type="InterPro" id="IPR011013">
    <property type="entry name" value="Gal_mutarotase_sf_dom"/>
</dbReference>
<sequence length="2814" mass="310033">MIPTVEQLEASARELALIHHPVRASARSIGQLRRAFRSDRARLGSFAAELKQSESRAFQPAEQWLTDHADYIESEAFAVESGMEDKFAGRLIRLKPGGEPRVLDLCLHYLKQTDGALDTESFIRFVNAYQDVASLNIAEVWSLPTLLRIAAIRHLALLMDDVRERRLACIKAETILAPFLEGRSGPNAQSVSEALDRAGEQLPLSAAVVVHLAGQLNELAEEAGEVREWLLCKLDNGAESLNKLIMYEHQLQASYEVTAGHLVQTLRTLSRAEWSMHFGRMSVSERTLRQEHAGSYPAMDEQSRHTLRRQVEKLAARYGVPENMVAQQAVALAERHSADPAERNNERDSGEALLPRQAFAAYYLLDAPGQRELYRSLRECGNPRRKLSGQLRVLPGTGAYLSWTVLLFAVLLAAAGWITAAAQRGPMDAFAWAAAILVLALPVTDWAVAVMHGLIGRLFEARPLLRYDYTQGIDKDAASIVVIPVIWSKAEDVYETMDRLELHYLANRDDNLAFAVLGDYADALSEEAETDELIRQTAISRIDELNRIYGDAEAGTGPFLLFQRKRQFNEAEGVWMGWERKRGKLVEFVELLRGGTETSYHCTAGDCSSLDRFRYVITLDADTELPVGAAKRMVGTMHLPYNRARLNRSRTRVAEGYGVLQPRVGISYEAVSRSRLAKLWAGRPGIDPYAFAMSDPYQDAFGQGIFTGKGIFDIDAFRQVLSGRIPENRVLSHDLLEGGFLRGGLLSDIEIVDGHPATFQAYQQRMHRWVRGDWQLVLWLRSHMEDRDGNRRPVDLGGLTRWQIVDNMRRSLMPPAIFALLAVGALIGGGAGSALLAIGLATLALPFIRALFDPKRIVRKPQFLLAALGQSAVSLITLPYQAFVMADAIVRTSYRVTWSKKRLLEWVSSAEVERNGAGRGAPLLGYWPGLALTVLFSLAAGLYASGAALAMGLTVAVLWLLAPALATWLNGAPVSGRQEPLTASEQEKLRELAAQIWAYYENYAVEGDNWLPPDNVQIDPPVGVAHRTSPTNIGLALACAVTARDFGFITTEGLLTRVSRTLDTIEKMDKWFGHLYNWYDTETLRPLPPLYVSTVDSGNFIAYLIAVKQGILDWARRDEESEGPSLTERANAIAERIEAIVRATDFRPLFDGEAGLFALGYHAALDRRETILYDLLASEARQASFLAIAFGQVPASHWFKLGRTMTKSGKFATLLSWSGTMFEFLMPALLMRTYRDTIWDCTYKGVVARQIHYAAQRGVPFGISESGYYAFDYQMNYQYRAFGVPGLGFQRGLENDLVLAPYAAIMALPVDKREALASLERMEKLGARGEHGYFEAIDFTSGRLPAGRDHIVVKSFMAHHLGMSLLTLGNMLLPDTMVERFHADKRVQAAELLLQERVPEKPAMIRNGYRPVSARQEAAKAAGTRIPLREFDGPAPTPEVCVLSNGSFTRIVSDNGGGFSASGGVRLSRWHEDPVAELPGSGFYIRDVSAGTVWSPAFEPCRTPADRQKVRFALDKASFERADGDLETLLEICVPPQLNAELCRLTLTNTGKDTRIVEVTSYVELALAPPASDEAHPAFSKLFVKTEYDSAAGSLLAVRRPRTGSEQPVWAAHSLSAGCETLGPPEYETDVACFVGRGHSLARPVGLECKLSGTTGAVLNPGFMMRRRISIGPEESVKLFAVTGMAPSREEALAMTAAVCGERQAEQAFQLAWTHSRIDLRHQHLTALEASEFHSLAGRLLYQSPLRKERAEGIAANASGQSGLWPLGISGDLPIATVAIADQSQIKFAAKALTGHAYLKRKGIAFDLLFIIEQAGGYYQQLQDAIRRAAEQAGDGLSGPGGVFQANADSLTEAQRALIAAVARVSLRADGPSLKAQLGAGGRRRKLRDSRIREAANDAANDEAVLGDAQTADASADLPAAEVRASEHDALEAERLPTIEGLPPDFRLLPETEERAPAGGSAAEAAEFAEPAPDRLAMFNGWGGFAGEGREYVVTMRDGKYLTAPWSNVMANPSFGTMVTELGTGYTWYRNSREFKLTPWSNDPVLDVPGEICYIRDEQTGKIWSGAPAPDPGNEAYDVAHGFGYSRFTRVTEGLSQRMTVFVDKEEPVKFVLLELRNDTDKRRELSVAYYVNWVLGVRRQANAPFVVTEWEEEAAALLARNVYQETFRDSVAFLHLLSDEAGGTNGRPAVSYTADRLAFIGRGGSLAAPEGLSDAGLPDSAGAFADSCGVVRMKLTIEPRSVRKAVVLLGAAESRAGAVELVRRFGTVNGCESALAGVRNYWEETLGQIRVSTPNREMDVMLNGWLLYQALSCRIWARTAFYQAGGAYGFRDQLQDSLALLHTRPDLTRKQILLHAAHQYEEGDVQHWWHEETERGIRTKYSDDLLWLPYAVARYIAHTGDTGILDETAPFLTSPVLTEEEHERYEATVQSGSSGTVYEHCVRAIEKASRCGEHGIPLMGIGDWNDGMNSVGDEGRGESVWLGWFLSDVLRKFGAVCELKGDAERAEAYRSRRDSIAEAINRDAWDGEWFRRACTDEGTWLGSHRNDECRIDAIAQSWSVLSGGAPEERARQAMRSFDRELVDRELSVARLLTPAFDRTDPSPGYIQGYPPGIRENGAQYTHGVIWSIVAWSELGDGDKAMELFHLLNPVTHAQSPGEVRKYAGEPYVMAADVYTGEPYKGRAGWTWYTGASGWMYQAGIEAVLGIRRIKDRLYVLPAVPAGWTQYSFRYRFGSSLYNVKVNLHADTGGGRVELDGRPVEQAEAGAEGRPALSVPLRDDGAEHSAEFYMPPVVPRALPSVGGEAPRTAAAPRS</sequence>
<feature type="transmembrane region" description="Helical" evidence="3">
    <location>
        <begin position="924"/>
        <end position="943"/>
    </location>
</feature>
<keyword evidence="3" id="KW-0812">Transmembrane</keyword>
<dbReference type="InterPro" id="IPR010383">
    <property type="entry name" value="Glyco_hydrolase_94_b-supersand"/>
</dbReference>
<feature type="domain" description="Glycoamylase-like" evidence="5">
    <location>
        <begin position="1176"/>
        <end position="1371"/>
    </location>
</feature>